<name>A0ABR3IUV0_9AGAR</name>
<dbReference type="Proteomes" id="UP001556367">
    <property type="component" value="Unassembled WGS sequence"/>
</dbReference>
<proteinExistence type="predicted"/>
<feature type="compositionally biased region" description="Basic and acidic residues" evidence="1">
    <location>
        <begin position="167"/>
        <end position="192"/>
    </location>
</feature>
<protein>
    <recommendedName>
        <fullName evidence="4">rRNA-processing protein FYV7</fullName>
    </recommendedName>
</protein>
<evidence type="ECO:0000313" key="2">
    <source>
        <dbReference type="EMBL" id="KAL0947057.1"/>
    </source>
</evidence>
<sequence>MPETAGTKRKRPPTFQHYPENRAKKLKEAWVQKTKIKSKWKAEKRKAEIATPRLPTVSNADVDDEDAEDTEHKDNSDRLKSRASQDLDIESSDTPADTDQLESEAQPDEPPTRRPSKKHKPLPPSQLSRRPSGFTTHRDPRPSERNPKPAGKAQSAQEIPRSRKERAKFFLNKDRRESPAERNRKRQPDMKLRMNAMLEKIKKDFV</sequence>
<organism evidence="2 3">
    <name type="scientific">Hohenbuehelia grisea</name>
    <dbReference type="NCBI Taxonomy" id="104357"/>
    <lineage>
        <taxon>Eukaryota</taxon>
        <taxon>Fungi</taxon>
        <taxon>Dikarya</taxon>
        <taxon>Basidiomycota</taxon>
        <taxon>Agaricomycotina</taxon>
        <taxon>Agaricomycetes</taxon>
        <taxon>Agaricomycetidae</taxon>
        <taxon>Agaricales</taxon>
        <taxon>Pleurotineae</taxon>
        <taxon>Pleurotaceae</taxon>
        <taxon>Hohenbuehelia</taxon>
    </lineage>
</organism>
<evidence type="ECO:0000256" key="1">
    <source>
        <dbReference type="SAM" id="MobiDB-lite"/>
    </source>
</evidence>
<feature type="compositionally biased region" description="Basic and acidic residues" evidence="1">
    <location>
        <begin position="70"/>
        <end position="85"/>
    </location>
</feature>
<reference evidence="3" key="1">
    <citation type="submission" date="2024-06" db="EMBL/GenBank/DDBJ databases">
        <title>Multi-omics analyses provide insights into the biosynthesis of the anticancer antibiotic pleurotin in Hohenbuehelia grisea.</title>
        <authorList>
            <person name="Weaver J.A."/>
            <person name="Alberti F."/>
        </authorList>
    </citation>
    <scope>NUCLEOTIDE SEQUENCE [LARGE SCALE GENOMIC DNA]</scope>
    <source>
        <strain evidence="3">T-177</strain>
    </source>
</reference>
<dbReference type="EMBL" id="JASNQZ010000015">
    <property type="protein sequence ID" value="KAL0947057.1"/>
    <property type="molecule type" value="Genomic_DNA"/>
</dbReference>
<feature type="compositionally biased region" description="Basic residues" evidence="1">
    <location>
        <begin position="34"/>
        <end position="44"/>
    </location>
</feature>
<keyword evidence="3" id="KW-1185">Reference proteome</keyword>
<gene>
    <name evidence="2" type="ORF">HGRIS_013198</name>
</gene>
<accession>A0ABR3IUV0</accession>
<feature type="region of interest" description="Disordered" evidence="1">
    <location>
        <begin position="34"/>
        <end position="193"/>
    </location>
</feature>
<comment type="caution">
    <text evidence="2">The sequence shown here is derived from an EMBL/GenBank/DDBJ whole genome shotgun (WGS) entry which is preliminary data.</text>
</comment>
<feature type="compositionally biased region" description="Basic and acidic residues" evidence="1">
    <location>
        <begin position="136"/>
        <end position="147"/>
    </location>
</feature>
<evidence type="ECO:0008006" key="4">
    <source>
        <dbReference type="Google" id="ProtNLM"/>
    </source>
</evidence>
<feature type="region of interest" description="Disordered" evidence="1">
    <location>
        <begin position="1"/>
        <end position="22"/>
    </location>
</feature>
<evidence type="ECO:0000313" key="3">
    <source>
        <dbReference type="Proteomes" id="UP001556367"/>
    </source>
</evidence>